<reference evidence="1" key="1">
    <citation type="submission" date="2022-06" db="EMBL/GenBank/DDBJ databases">
        <authorList>
            <person name="Legras J.-L."/>
            <person name="Devillers H."/>
            <person name="Grondin C."/>
        </authorList>
    </citation>
    <scope>NUCLEOTIDE SEQUENCE</scope>
    <source>
        <strain evidence="1">CLIB 1444</strain>
    </source>
</reference>
<dbReference type="Proteomes" id="UP001152531">
    <property type="component" value="Unassembled WGS sequence"/>
</dbReference>
<comment type="caution">
    <text evidence="1">The sequence shown here is derived from an EMBL/GenBank/DDBJ whole genome shotgun (WGS) entry which is preliminary data.</text>
</comment>
<accession>A0ACA9Y723</accession>
<dbReference type="EMBL" id="CALSDN010000004">
    <property type="protein sequence ID" value="CAH6720783.1"/>
    <property type="molecule type" value="Genomic_DNA"/>
</dbReference>
<sequence>MNENKIGYEQSIAVIKYMRERMFLFEIENKCLTHNLKYSLRKSQSLQLENARLIQLVEDLEEKLEEYSRESEELDSTIDALIHTRASMMTELEMLRSELRAYQEDNGGIQIVKLDCGRGFGKIYERLKNASTDKSSSLKSFKRRLFPNQTNSKPQ</sequence>
<evidence type="ECO:0000313" key="2">
    <source>
        <dbReference type="Proteomes" id="UP001152531"/>
    </source>
</evidence>
<name>A0ACA9Y723_9ASCO</name>
<proteinExistence type="predicted"/>
<organism evidence="1 2">
    <name type="scientific">[Candida] jaroonii</name>
    <dbReference type="NCBI Taxonomy" id="467808"/>
    <lineage>
        <taxon>Eukaryota</taxon>
        <taxon>Fungi</taxon>
        <taxon>Dikarya</taxon>
        <taxon>Ascomycota</taxon>
        <taxon>Saccharomycotina</taxon>
        <taxon>Pichiomycetes</taxon>
        <taxon>Debaryomycetaceae</taxon>
        <taxon>Yamadazyma</taxon>
    </lineage>
</organism>
<keyword evidence="2" id="KW-1185">Reference proteome</keyword>
<evidence type="ECO:0000313" key="1">
    <source>
        <dbReference type="EMBL" id="CAH6720783.1"/>
    </source>
</evidence>
<gene>
    <name evidence="1" type="ORF">CLIB1444_04S07866</name>
</gene>
<protein>
    <submittedName>
        <fullName evidence="1">Uncharacterized protein</fullName>
    </submittedName>
</protein>